<accession>A0AA36GKA9</accession>
<proteinExistence type="predicted"/>
<name>A0AA36GKA9_CYLNA</name>
<dbReference type="SUPFAM" id="SSF53720">
    <property type="entry name" value="ALDH-like"/>
    <property type="match status" value="1"/>
</dbReference>
<dbReference type="Proteomes" id="UP001176961">
    <property type="component" value="Unassembled WGS sequence"/>
</dbReference>
<dbReference type="InterPro" id="IPR015590">
    <property type="entry name" value="Aldehyde_DH_dom"/>
</dbReference>
<evidence type="ECO:0000313" key="2">
    <source>
        <dbReference type="EMBL" id="CAJ0591475.1"/>
    </source>
</evidence>
<keyword evidence="3" id="KW-1185">Reference proteome</keyword>
<dbReference type="EMBL" id="CATQJL010000001">
    <property type="protein sequence ID" value="CAJ0591475.1"/>
    <property type="molecule type" value="Genomic_DNA"/>
</dbReference>
<feature type="domain" description="Aldehyde dehydrogenase" evidence="1">
    <location>
        <begin position="65"/>
        <end position="98"/>
    </location>
</feature>
<evidence type="ECO:0000259" key="1">
    <source>
        <dbReference type="Pfam" id="PF00171"/>
    </source>
</evidence>
<evidence type="ECO:0000313" key="3">
    <source>
        <dbReference type="Proteomes" id="UP001176961"/>
    </source>
</evidence>
<gene>
    <name evidence="2" type="ORF">CYNAS_LOCUS3458</name>
</gene>
<protein>
    <recommendedName>
        <fullName evidence="1">Aldehyde dehydrogenase domain-containing protein</fullName>
    </recommendedName>
</protein>
<dbReference type="InterPro" id="IPR016161">
    <property type="entry name" value="Ald_DH/histidinol_DH"/>
</dbReference>
<dbReference type="GO" id="GO:0016491">
    <property type="term" value="F:oxidoreductase activity"/>
    <property type="evidence" value="ECO:0007669"/>
    <property type="project" value="InterPro"/>
</dbReference>
<dbReference type="InterPro" id="IPR016162">
    <property type="entry name" value="Ald_DH_N"/>
</dbReference>
<reference evidence="2" key="1">
    <citation type="submission" date="2023-07" db="EMBL/GenBank/DDBJ databases">
        <authorList>
            <consortium name="CYATHOMIX"/>
        </authorList>
    </citation>
    <scope>NUCLEOTIDE SEQUENCE</scope>
    <source>
        <strain evidence="2">N/A</strain>
    </source>
</reference>
<organism evidence="2 3">
    <name type="scientific">Cylicocyclus nassatus</name>
    <name type="common">Nematode worm</name>
    <dbReference type="NCBI Taxonomy" id="53992"/>
    <lineage>
        <taxon>Eukaryota</taxon>
        <taxon>Metazoa</taxon>
        <taxon>Ecdysozoa</taxon>
        <taxon>Nematoda</taxon>
        <taxon>Chromadorea</taxon>
        <taxon>Rhabditida</taxon>
        <taxon>Rhabditina</taxon>
        <taxon>Rhabditomorpha</taxon>
        <taxon>Strongyloidea</taxon>
        <taxon>Strongylidae</taxon>
        <taxon>Cylicocyclus</taxon>
    </lineage>
</organism>
<sequence>MTFSSRRRESWLSFKLSNRLFFCGAPGADWRYNHNSNKCNAMCFHSFLIGSGSFPRQCSQGWSTFAAGYTIVVKPAEVTVLSALALAQAAEEAGVPPGGSLMSSLLVPENSRNLEAHLRRHQLGRNQRSHRKQCRGKGPSQASEFLLLLALTFEEICTAQKTDEG</sequence>
<comment type="caution">
    <text evidence="2">The sequence shown here is derived from an EMBL/GenBank/DDBJ whole genome shotgun (WGS) entry which is preliminary data.</text>
</comment>
<dbReference type="Pfam" id="PF00171">
    <property type="entry name" value="Aldedh"/>
    <property type="match status" value="1"/>
</dbReference>
<dbReference type="Gene3D" id="3.40.605.10">
    <property type="entry name" value="Aldehyde Dehydrogenase, Chain A, domain 1"/>
    <property type="match status" value="1"/>
</dbReference>
<dbReference type="AlphaFoldDB" id="A0AA36GKA9"/>